<dbReference type="CDD" id="cd00854">
    <property type="entry name" value="NagA"/>
    <property type="match status" value="1"/>
</dbReference>
<reference evidence="7 8" key="1">
    <citation type="submission" date="2023-09" db="EMBL/GenBank/DDBJ databases">
        <authorList>
            <person name="Page C.A."/>
            <person name="Perez-Diaz I.M."/>
        </authorList>
    </citation>
    <scope>NUCLEOTIDE SEQUENCE [LARGE SCALE GENOMIC DNA]</scope>
    <source>
        <strain evidence="7 8">Ll15</strain>
    </source>
</reference>
<evidence type="ECO:0000259" key="6">
    <source>
        <dbReference type="Pfam" id="PF01979"/>
    </source>
</evidence>
<dbReference type="InterPro" id="IPR006680">
    <property type="entry name" value="Amidohydro-rel"/>
</dbReference>
<keyword evidence="8" id="KW-1185">Reference proteome</keyword>
<evidence type="ECO:0000256" key="4">
    <source>
        <dbReference type="ARBA" id="ARBA00023277"/>
    </source>
</evidence>
<dbReference type="Proteomes" id="UP001322664">
    <property type="component" value="Chromosome"/>
</dbReference>
<keyword evidence="4 5" id="KW-0119">Carbohydrate metabolism</keyword>
<evidence type="ECO:0000256" key="5">
    <source>
        <dbReference type="PIRNR" id="PIRNR038994"/>
    </source>
</evidence>
<keyword evidence="3 5" id="KW-0378">Hydrolase</keyword>
<organism evidence="7 8">
    <name type="scientific">Lysinibacillus louembei</name>
    <dbReference type="NCBI Taxonomy" id="1470088"/>
    <lineage>
        <taxon>Bacteria</taxon>
        <taxon>Bacillati</taxon>
        <taxon>Bacillota</taxon>
        <taxon>Bacilli</taxon>
        <taxon>Bacillales</taxon>
        <taxon>Bacillaceae</taxon>
        <taxon>Lysinibacillus</taxon>
    </lineage>
</organism>
<keyword evidence="2" id="KW-0479">Metal-binding</keyword>
<dbReference type="InterPro" id="IPR032466">
    <property type="entry name" value="Metal_Hydrolase"/>
</dbReference>
<dbReference type="SUPFAM" id="SSF51338">
    <property type="entry name" value="Composite domain of metallo-dependent hydrolases"/>
    <property type="match status" value="1"/>
</dbReference>
<feature type="domain" description="Amidohydrolase-related" evidence="6">
    <location>
        <begin position="51"/>
        <end position="376"/>
    </location>
</feature>
<dbReference type="Gene3D" id="2.30.40.10">
    <property type="entry name" value="Urease, subunit C, domain 1"/>
    <property type="match status" value="1"/>
</dbReference>
<dbReference type="PANTHER" id="PTHR11113:SF14">
    <property type="entry name" value="N-ACETYLGLUCOSAMINE-6-PHOSPHATE DEACETYLASE"/>
    <property type="match status" value="1"/>
</dbReference>
<evidence type="ECO:0000313" key="8">
    <source>
        <dbReference type="Proteomes" id="UP001322664"/>
    </source>
</evidence>
<dbReference type="EC" id="3.5.1.25" evidence="7"/>
<evidence type="ECO:0000256" key="1">
    <source>
        <dbReference type="ARBA" id="ARBA00010716"/>
    </source>
</evidence>
<evidence type="ECO:0000256" key="2">
    <source>
        <dbReference type="ARBA" id="ARBA00022723"/>
    </source>
</evidence>
<dbReference type="PIRSF" id="PIRSF038994">
    <property type="entry name" value="NagA"/>
    <property type="match status" value="1"/>
</dbReference>
<evidence type="ECO:0000313" key="7">
    <source>
        <dbReference type="EMBL" id="WPK10845.1"/>
    </source>
</evidence>
<dbReference type="InterPro" id="IPR011059">
    <property type="entry name" value="Metal-dep_hydrolase_composite"/>
</dbReference>
<name>A0ABZ0RRT2_9BACI</name>
<comment type="similarity">
    <text evidence="1 5">Belongs to the metallo-dependent hydrolases superfamily. NagA family.</text>
</comment>
<protein>
    <submittedName>
        <fullName evidence="7">N-acetylglucosamine-6-phosphate deacetylase</fullName>
        <ecNumber evidence="7">3.5.1.25</ecNumber>
    </submittedName>
</protein>
<evidence type="ECO:0000256" key="3">
    <source>
        <dbReference type="ARBA" id="ARBA00022801"/>
    </source>
</evidence>
<dbReference type="GO" id="GO:0008448">
    <property type="term" value="F:N-acetylglucosamine-6-phosphate deacetylase activity"/>
    <property type="evidence" value="ECO:0007669"/>
    <property type="project" value="UniProtKB-EC"/>
</dbReference>
<dbReference type="RefSeq" id="WP_319835987.1">
    <property type="nucleotide sequence ID" value="NZ_CP137624.1"/>
</dbReference>
<dbReference type="NCBIfam" id="TIGR00221">
    <property type="entry name" value="nagA"/>
    <property type="match status" value="1"/>
</dbReference>
<dbReference type="PANTHER" id="PTHR11113">
    <property type="entry name" value="N-ACETYLGLUCOSAMINE-6-PHOSPHATE DEACETYLASE"/>
    <property type="match status" value="1"/>
</dbReference>
<dbReference type="Pfam" id="PF01979">
    <property type="entry name" value="Amidohydro_1"/>
    <property type="match status" value="1"/>
</dbReference>
<accession>A0ABZ0RRT2</accession>
<sequence length="379" mass="40548">MTKPLILENVTVVNYDALTAHRNVAIEGAQIAAVTENNAMGTGIDCTGYYCLPGFIDMHIHGADGVDTMDATAASLHQFAAALVAEGTTSFLATTMTQSEEAIAAALQNIAAFQQGEGEANLVGVHLEGPFISAQCAGAQPIEHIQPPSIEKYQQWHEMSGNQIKQITMAPEQGIELVSHAKGLGVVVSIGHSNATAKETQAAVVQGVTQGTHLYNQMRAMHHREPGVVGTVLLEKDVYVEMIVDFIHIHPEMVDLAYRLKGPDKIILITDAMRAKGLAYGKYDLGGQEVTVTENGAHLANGALAGSVLKMNDALRNMRQATGAAWQELVQMSSFNAATQLKLSQKGYIEAGKDADLVIVDENLQVKYTIVNGKIVYSA</sequence>
<dbReference type="InterPro" id="IPR003764">
    <property type="entry name" value="GlcNAc_6-P_deAcase"/>
</dbReference>
<dbReference type="Gene3D" id="3.20.20.140">
    <property type="entry name" value="Metal-dependent hydrolases"/>
    <property type="match status" value="1"/>
</dbReference>
<proteinExistence type="inferred from homology"/>
<dbReference type="SUPFAM" id="SSF51556">
    <property type="entry name" value="Metallo-dependent hydrolases"/>
    <property type="match status" value="1"/>
</dbReference>
<dbReference type="EMBL" id="CP137624">
    <property type="protein sequence ID" value="WPK10845.1"/>
    <property type="molecule type" value="Genomic_DNA"/>
</dbReference>
<gene>
    <name evidence="7" type="primary">nagA</name>
    <name evidence="7" type="ORF">R6U77_13245</name>
</gene>